<dbReference type="EMBL" id="BK032787">
    <property type="protein sequence ID" value="DAF60347.1"/>
    <property type="molecule type" value="Genomic_DNA"/>
</dbReference>
<protein>
    <submittedName>
        <fullName evidence="1">Nucleoside triphosphate pyrophosphohydrolase</fullName>
    </submittedName>
</protein>
<organism evidence="1">
    <name type="scientific">Siphoviridae sp. ctwuP1</name>
    <dbReference type="NCBI Taxonomy" id="2827972"/>
    <lineage>
        <taxon>Viruses</taxon>
        <taxon>Duplodnaviria</taxon>
        <taxon>Heunggongvirae</taxon>
        <taxon>Uroviricota</taxon>
        <taxon>Caudoviricetes</taxon>
    </lineage>
</organism>
<accession>A0A8S5TBD5</accession>
<dbReference type="CDD" id="cd11539">
    <property type="entry name" value="NTP-PPase_u2"/>
    <property type="match status" value="1"/>
</dbReference>
<name>A0A8S5TBD5_9CAUD</name>
<proteinExistence type="predicted"/>
<reference evidence="1" key="1">
    <citation type="journal article" date="2021" name="Proc. Natl. Acad. Sci. U.S.A.">
        <title>A Catalog of Tens of Thousands of Viruses from Human Metagenomes Reveals Hidden Associations with Chronic Diseases.</title>
        <authorList>
            <person name="Tisza M.J."/>
            <person name="Buck C.B."/>
        </authorList>
    </citation>
    <scope>NUCLEOTIDE SEQUENCE</scope>
    <source>
        <strain evidence="1">CtwuP1</strain>
    </source>
</reference>
<dbReference type="Gene3D" id="1.10.287.1080">
    <property type="entry name" value="MazG-like"/>
    <property type="match status" value="1"/>
</dbReference>
<evidence type="ECO:0000313" key="1">
    <source>
        <dbReference type="EMBL" id="DAF60347.1"/>
    </source>
</evidence>
<sequence length="113" mass="13164">MTISKEYCDVICDAIDTYGREAQTDMCVEECSELIKALLKYRRLPLEERLTAKGMKVLENIQEEIADVQIMLWQMEMLYGYGCAEGEIEEKIDRLKERIETIRKPHQEASGIE</sequence>